<dbReference type="Proteomes" id="UP001230207">
    <property type="component" value="Unassembled WGS sequence"/>
</dbReference>
<reference evidence="1 2" key="1">
    <citation type="submission" date="2023-07" db="EMBL/GenBank/DDBJ databases">
        <title>Genomic Encyclopedia of Type Strains, Phase IV (KMG-IV): sequencing the most valuable type-strain genomes for metagenomic binning, comparative biology and taxonomic classification.</title>
        <authorList>
            <person name="Goeker M."/>
        </authorList>
    </citation>
    <scope>NUCLEOTIDE SEQUENCE [LARGE SCALE GENOMIC DNA]</scope>
    <source>
        <strain evidence="1 2">DSM 1112</strain>
    </source>
</reference>
<evidence type="ECO:0000313" key="2">
    <source>
        <dbReference type="Proteomes" id="UP001230207"/>
    </source>
</evidence>
<gene>
    <name evidence="1" type="ORF">QO002_005894</name>
</gene>
<name>A0ABU0C0F7_9HYPH</name>
<proteinExistence type="predicted"/>
<sequence length="50" mass="5453">MGNCGTTCRAAAVSINLILNSPVARQISPHRILYHGLRSSYLIKPANRDC</sequence>
<accession>A0ABU0C0F7</accession>
<dbReference type="EMBL" id="JAUSVF010000004">
    <property type="protein sequence ID" value="MDQ0323687.1"/>
    <property type="molecule type" value="Genomic_DNA"/>
</dbReference>
<protein>
    <submittedName>
        <fullName evidence="1">Uncharacterized protein</fullName>
    </submittedName>
</protein>
<evidence type="ECO:0000313" key="1">
    <source>
        <dbReference type="EMBL" id="MDQ0323687.1"/>
    </source>
</evidence>
<comment type="caution">
    <text evidence="1">The sequence shown here is derived from an EMBL/GenBank/DDBJ whole genome shotgun (WGS) entry which is preliminary data.</text>
</comment>
<keyword evidence="2" id="KW-1185">Reference proteome</keyword>
<organism evidence="1 2">
    <name type="scientific">Pararhizobium capsulatum DSM 1112</name>
    <dbReference type="NCBI Taxonomy" id="1121113"/>
    <lineage>
        <taxon>Bacteria</taxon>
        <taxon>Pseudomonadati</taxon>
        <taxon>Pseudomonadota</taxon>
        <taxon>Alphaproteobacteria</taxon>
        <taxon>Hyphomicrobiales</taxon>
        <taxon>Rhizobiaceae</taxon>
        <taxon>Rhizobium/Agrobacterium group</taxon>
        <taxon>Pararhizobium</taxon>
    </lineage>
</organism>